<feature type="domain" description="CBS" evidence="3">
    <location>
        <begin position="7"/>
        <end position="65"/>
    </location>
</feature>
<dbReference type="PANTHER" id="PTHR43080">
    <property type="entry name" value="CBS DOMAIN-CONTAINING PROTEIN CBSX3, MITOCHONDRIAL"/>
    <property type="match status" value="1"/>
</dbReference>
<feature type="domain" description="ACT" evidence="4">
    <location>
        <begin position="139"/>
        <end position="211"/>
    </location>
</feature>
<reference evidence="5" key="2">
    <citation type="submission" date="2020-09" db="EMBL/GenBank/DDBJ databases">
        <authorList>
            <person name="Sun Q."/>
            <person name="Zhou Y."/>
        </authorList>
    </citation>
    <scope>NUCLEOTIDE SEQUENCE</scope>
    <source>
        <strain evidence="5">CGMCC 1.6333</strain>
    </source>
</reference>
<evidence type="ECO:0000313" key="5">
    <source>
        <dbReference type="EMBL" id="GGM22684.1"/>
    </source>
</evidence>
<dbReference type="SUPFAM" id="SSF54631">
    <property type="entry name" value="CBS-domain pair"/>
    <property type="match status" value="1"/>
</dbReference>
<sequence length="211" mass="24298">MFVRSTMKPVYQCFVASTEQTVKKALELMNEKDIQAMPVINKQGIFCGMVSKQGIYKASFYEDKEQSKFLEDTTVKEIMTHEDLYITEDDVFENTLKSFKAFPILAVVNQDKKFIGIVSRFDVIEQFESTFGKKKTGLRISFTSEESSGRFARLADIMKHLHVNIISITTFDETDKLARRIVLKVDEGVNVDKLKRKLERAGFRVLDIKKV</sequence>
<dbReference type="InterPro" id="IPR000644">
    <property type="entry name" value="CBS_dom"/>
</dbReference>
<dbReference type="InterPro" id="IPR045865">
    <property type="entry name" value="ACT-like_dom_sf"/>
</dbReference>
<dbReference type="SUPFAM" id="SSF55021">
    <property type="entry name" value="ACT-like"/>
    <property type="match status" value="1"/>
</dbReference>
<evidence type="ECO:0000259" key="4">
    <source>
        <dbReference type="PROSITE" id="PS51671"/>
    </source>
</evidence>
<evidence type="ECO:0000256" key="1">
    <source>
        <dbReference type="ARBA" id="ARBA00023122"/>
    </source>
</evidence>
<proteinExistence type="predicted"/>
<dbReference type="InterPro" id="IPR051257">
    <property type="entry name" value="Diverse_CBS-Domain"/>
</dbReference>
<name>A0A917WQ92_9BACI</name>
<evidence type="ECO:0000256" key="2">
    <source>
        <dbReference type="PROSITE-ProRule" id="PRU00703"/>
    </source>
</evidence>
<dbReference type="CDD" id="cd02205">
    <property type="entry name" value="CBS_pair_SF"/>
    <property type="match status" value="1"/>
</dbReference>
<accession>A0A917WQ92</accession>
<protein>
    <recommendedName>
        <fullName evidence="7">CBS domain-containing protein</fullName>
    </recommendedName>
</protein>
<dbReference type="Pfam" id="PF00571">
    <property type="entry name" value="CBS"/>
    <property type="match status" value="2"/>
</dbReference>
<dbReference type="OrthoDB" id="1706107at2"/>
<dbReference type="InterPro" id="IPR046342">
    <property type="entry name" value="CBS_dom_sf"/>
</dbReference>
<dbReference type="EMBL" id="BMLG01000001">
    <property type="protein sequence ID" value="GGM22684.1"/>
    <property type="molecule type" value="Genomic_DNA"/>
</dbReference>
<reference evidence="5" key="1">
    <citation type="journal article" date="2014" name="Int. J. Syst. Evol. Microbiol.">
        <title>Complete genome sequence of Corynebacterium casei LMG S-19264T (=DSM 44701T), isolated from a smear-ripened cheese.</title>
        <authorList>
            <consortium name="US DOE Joint Genome Institute (JGI-PGF)"/>
            <person name="Walter F."/>
            <person name="Albersmeier A."/>
            <person name="Kalinowski J."/>
            <person name="Ruckert C."/>
        </authorList>
    </citation>
    <scope>NUCLEOTIDE SEQUENCE</scope>
    <source>
        <strain evidence="5">CGMCC 1.6333</strain>
    </source>
</reference>
<evidence type="ECO:0008006" key="7">
    <source>
        <dbReference type="Google" id="ProtNLM"/>
    </source>
</evidence>
<organism evidence="5 6">
    <name type="scientific">Paraliobacillus quinghaiensis</name>
    <dbReference type="NCBI Taxonomy" id="470815"/>
    <lineage>
        <taxon>Bacteria</taxon>
        <taxon>Bacillati</taxon>
        <taxon>Bacillota</taxon>
        <taxon>Bacilli</taxon>
        <taxon>Bacillales</taxon>
        <taxon>Bacillaceae</taxon>
        <taxon>Paraliobacillus</taxon>
    </lineage>
</organism>
<dbReference type="Proteomes" id="UP000618460">
    <property type="component" value="Unassembled WGS sequence"/>
</dbReference>
<dbReference type="PANTHER" id="PTHR43080:SF2">
    <property type="entry name" value="CBS DOMAIN-CONTAINING PROTEIN"/>
    <property type="match status" value="1"/>
</dbReference>
<dbReference type="Gene3D" id="3.10.580.10">
    <property type="entry name" value="CBS-domain"/>
    <property type="match status" value="1"/>
</dbReference>
<dbReference type="InterPro" id="IPR002912">
    <property type="entry name" value="ACT_dom"/>
</dbReference>
<dbReference type="AlphaFoldDB" id="A0A917WQ92"/>
<evidence type="ECO:0000313" key="6">
    <source>
        <dbReference type="Proteomes" id="UP000618460"/>
    </source>
</evidence>
<comment type="caution">
    <text evidence="5">The sequence shown here is derived from an EMBL/GenBank/DDBJ whole genome shotgun (WGS) entry which is preliminary data.</text>
</comment>
<gene>
    <name evidence="5" type="ORF">GCM10011351_05660</name>
</gene>
<dbReference type="Pfam" id="PF22190">
    <property type="entry name" value="TTHA0829-like_ACT"/>
    <property type="match status" value="1"/>
</dbReference>
<evidence type="ECO:0000259" key="3">
    <source>
        <dbReference type="PROSITE" id="PS51371"/>
    </source>
</evidence>
<dbReference type="PROSITE" id="PS51671">
    <property type="entry name" value="ACT"/>
    <property type="match status" value="1"/>
</dbReference>
<dbReference type="RefSeq" id="WP_117152093.1">
    <property type="nucleotide sequence ID" value="NZ_BMLG01000001.1"/>
</dbReference>
<dbReference type="PROSITE" id="PS51371">
    <property type="entry name" value="CBS"/>
    <property type="match status" value="1"/>
</dbReference>
<keyword evidence="1 2" id="KW-0129">CBS domain</keyword>
<dbReference type="Gene3D" id="3.30.70.260">
    <property type="match status" value="1"/>
</dbReference>
<keyword evidence="6" id="KW-1185">Reference proteome</keyword>